<dbReference type="AlphaFoldDB" id="A0A6G0XQC1"/>
<dbReference type="InterPro" id="IPR046350">
    <property type="entry name" value="Cystatin_sf"/>
</dbReference>
<accession>A0A6G0XQC1</accession>
<dbReference type="Gene3D" id="3.10.450.10">
    <property type="match status" value="1"/>
</dbReference>
<dbReference type="SUPFAM" id="SSF54403">
    <property type="entry name" value="Cystatin/monellin"/>
    <property type="match status" value="1"/>
</dbReference>
<protein>
    <recommendedName>
        <fullName evidence="4">Cystatin domain-containing protein</fullName>
    </recommendedName>
</protein>
<gene>
    <name evidence="2" type="ORF">Ae201684_002577</name>
</gene>
<evidence type="ECO:0008006" key="4">
    <source>
        <dbReference type="Google" id="ProtNLM"/>
    </source>
</evidence>
<sequence length="168" mass="18701">MVSMIQAIAVAVVCSLPLSIVGSERVIKSITDPEVLDAAQFAVSELSQLSDTGIYTTLSLKRIKAAATQIGDFHFNTFLDLELASPHFKSGRHVESFSFVVMQSKMDGHIKSFAIDNFPVMDDDAIEIFWINMVEKDRRDRRALFAAWESETQSATSSTSLLHEKDEL</sequence>
<feature type="chain" id="PRO_5026359129" description="Cystatin domain-containing protein" evidence="1">
    <location>
        <begin position="24"/>
        <end position="168"/>
    </location>
</feature>
<evidence type="ECO:0000313" key="2">
    <source>
        <dbReference type="EMBL" id="KAF0742482.1"/>
    </source>
</evidence>
<keyword evidence="1" id="KW-0732">Signal</keyword>
<feature type="signal peptide" evidence="1">
    <location>
        <begin position="1"/>
        <end position="23"/>
    </location>
</feature>
<dbReference type="EMBL" id="VJMJ01000027">
    <property type="protein sequence ID" value="KAF0742482.1"/>
    <property type="molecule type" value="Genomic_DNA"/>
</dbReference>
<evidence type="ECO:0000313" key="3">
    <source>
        <dbReference type="Proteomes" id="UP000481153"/>
    </source>
</evidence>
<keyword evidence="3" id="KW-1185">Reference proteome</keyword>
<comment type="caution">
    <text evidence="2">The sequence shown here is derived from an EMBL/GenBank/DDBJ whole genome shotgun (WGS) entry which is preliminary data.</text>
</comment>
<evidence type="ECO:0000256" key="1">
    <source>
        <dbReference type="SAM" id="SignalP"/>
    </source>
</evidence>
<organism evidence="2 3">
    <name type="scientific">Aphanomyces euteiches</name>
    <dbReference type="NCBI Taxonomy" id="100861"/>
    <lineage>
        <taxon>Eukaryota</taxon>
        <taxon>Sar</taxon>
        <taxon>Stramenopiles</taxon>
        <taxon>Oomycota</taxon>
        <taxon>Saprolegniomycetes</taxon>
        <taxon>Saprolegniales</taxon>
        <taxon>Verrucalvaceae</taxon>
        <taxon>Aphanomyces</taxon>
    </lineage>
</organism>
<dbReference type="Proteomes" id="UP000481153">
    <property type="component" value="Unassembled WGS sequence"/>
</dbReference>
<proteinExistence type="predicted"/>
<dbReference type="VEuPathDB" id="FungiDB:AeMF1_009381"/>
<reference evidence="2 3" key="1">
    <citation type="submission" date="2019-07" db="EMBL/GenBank/DDBJ databases">
        <title>Genomics analysis of Aphanomyces spp. identifies a new class of oomycete effector associated with host adaptation.</title>
        <authorList>
            <person name="Gaulin E."/>
        </authorList>
    </citation>
    <scope>NUCLEOTIDE SEQUENCE [LARGE SCALE GENOMIC DNA]</scope>
    <source>
        <strain evidence="2 3">ATCC 201684</strain>
    </source>
</reference>
<name>A0A6G0XQC1_9STRA</name>